<evidence type="ECO:0000313" key="1">
    <source>
        <dbReference type="EMBL" id="OFJ47989.1"/>
    </source>
</evidence>
<dbReference type="Proteomes" id="UP000092634">
    <property type="component" value="Unassembled WGS sequence"/>
</dbReference>
<name>A0A1E8PQU9_9BURK</name>
<gene>
    <name evidence="1" type="ORF">BA896_002345</name>
</gene>
<dbReference type="AlphaFoldDB" id="A0A1E8PQU9"/>
<accession>A0A1E8PQU9</accession>
<reference evidence="1 2" key="1">
    <citation type="submission" date="2016-10" db="EMBL/GenBank/DDBJ databases">
        <title>Updated version of Genome Assembly of Janthinobacterium lividum ERGS5:01.</title>
        <authorList>
            <person name="Kumar R."/>
            <person name="Acharya V."/>
            <person name="Singh D."/>
        </authorList>
    </citation>
    <scope>NUCLEOTIDE SEQUENCE [LARGE SCALE GENOMIC DNA]</scope>
    <source>
        <strain evidence="1 2">ERGS5:01</strain>
    </source>
</reference>
<proteinExistence type="predicted"/>
<sequence>MKSAPARLASSGPPARACCGYCRDWKRQNNRLDVRLLAYPFNRLFGRNGSRSEDGHGDRAKLAIAQSALVGIKTARHAEAHFIDVRTDDGVVDALLFEHVKQHRQIHRDEARLGIVALAYVVGENREGLLETQAQQQIDHHVLQKDNGRIQPGEHLHFRVHQQGDDAFDILGRQCLASTQGSIQEAFVGRETLECAHDAVFRDGIGILVGIRHARHKFEILVAYRVGAHVIAYLRDTVMRRAHEGFHSFIVCIIEYADNGLDILKAHGLGPCFFLRHMIYTEELIITK</sequence>
<organism evidence="1 2">
    <name type="scientific">Janthinobacterium lividum</name>
    <dbReference type="NCBI Taxonomy" id="29581"/>
    <lineage>
        <taxon>Bacteria</taxon>
        <taxon>Pseudomonadati</taxon>
        <taxon>Pseudomonadota</taxon>
        <taxon>Betaproteobacteria</taxon>
        <taxon>Burkholderiales</taxon>
        <taxon>Oxalobacteraceae</taxon>
        <taxon>Janthinobacterium</taxon>
    </lineage>
</organism>
<comment type="caution">
    <text evidence="1">The sequence shown here is derived from an EMBL/GenBank/DDBJ whole genome shotgun (WGS) entry which is preliminary data.</text>
</comment>
<protein>
    <submittedName>
        <fullName evidence="1">Uncharacterized protein</fullName>
    </submittedName>
</protein>
<dbReference type="EMBL" id="MAQB02000001">
    <property type="protein sequence ID" value="OFJ47989.1"/>
    <property type="molecule type" value="Genomic_DNA"/>
</dbReference>
<evidence type="ECO:0000313" key="2">
    <source>
        <dbReference type="Proteomes" id="UP000092634"/>
    </source>
</evidence>